<sequence length="114" mass="13166">TKYKSVNDIKNEKKADGTAFFTPEELTYFDDPLIENKLNNAISVAEVVEEVQKGETATKKEQVLYTKLNSEKTNKTLAFRVVNRRPNCRVDEVIFKMSLYLGNADKTKEERETR</sequence>
<name>A0A9W4X424_9GLOM</name>
<keyword evidence="2" id="KW-1185">Reference proteome</keyword>
<reference evidence="1" key="1">
    <citation type="submission" date="2022-08" db="EMBL/GenBank/DDBJ databases">
        <authorList>
            <person name="Kallberg Y."/>
            <person name="Tangrot J."/>
            <person name="Rosling A."/>
        </authorList>
    </citation>
    <scope>NUCLEOTIDE SEQUENCE</scope>
    <source>
        <strain evidence="1">Wild A</strain>
    </source>
</reference>
<evidence type="ECO:0000313" key="2">
    <source>
        <dbReference type="Proteomes" id="UP001153678"/>
    </source>
</evidence>
<dbReference type="EMBL" id="CAMKVN010024175">
    <property type="protein sequence ID" value="CAI2200371.1"/>
    <property type="molecule type" value="Genomic_DNA"/>
</dbReference>
<dbReference type="Proteomes" id="UP001153678">
    <property type="component" value="Unassembled WGS sequence"/>
</dbReference>
<evidence type="ECO:0000313" key="1">
    <source>
        <dbReference type="EMBL" id="CAI2200371.1"/>
    </source>
</evidence>
<feature type="non-terminal residue" evidence="1">
    <location>
        <position position="114"/>
    </location>
</feature>
<organism evidence="1 2">
    <name type="scientific">Funneliformis geosporum</name>
    <dbReference type="NCBI Taxonomy" id="1117311"/>
    <lineage>
        <taxon>Eukaryota</taxon>
        <taxon>Fungi</taxon>
        <taxon>Fungi incertae sedis</taxon>
        <taxon>Mucoromycota</taxon>
        <taxon>Glomeromycotina</taxon>
        <taxon>Glomeromycetes</taxon>
        <taxon>Glomerales</taxon>
        <taxon>Glomeraceae</taxon>
        <taxon>Funneliformis</taxon>
    </lineage>
</organism>
<protein>
    <submittedName>
        <fullName evidence="1">8070_t:CDS:1</fullName>
    </submittedName>
</protein>
<gene>
    <name evidence="1" type="ORF">FWILDA_LOCUS19535</name>
</gene>
<feature type="non-terminal residue" evidence="1">
    <location>
        <position position="1"/>
    </location>
</feature>
<accession>A0A9W4X424</accession>
<comment type="caution">
    <text evidence="1">The sequence shown here is derived from an EMBL/GenBank/DDBJ whole genome shotgun (WGS) entry which is preliminary data.</text>
</comment>
<dbReference type="AlphaFoldDB" id="A0A9W4X424"/>
<proteinExistence type="predicted"/>